<evidence type="ECO:0000313" key="4">
    <source>
        <dbReference type="Proteomes" id="UP000005259"/>
    </source>
</evidence>
<dbReference type="EMBL" id="CP003754">
    <property type="protein sequence ID" value="AFQ19743.1"/>
    <property type="molecule type" value="Genomic_DNA"/>
</dbReference>
<dbReference type="RefSeq" id="WP_000516407.1">
    <property type="nucleotide sequence ID" value="NC_018501.1"/>
</dbReference>
<sequence>MGKIMKIFCVIPILIGMIFFSEKSSFAAENELNTITKEEAQRKAAIYVQTIGKQSYPNWINSSFSESKTLRDLDGKVKGYLFQIEKDSQDYGYVIVNGSMTGTSIIESTRVGNNPYKDIHEDHAVYTGPIQYFKKKNGLVTSLSTNEIIPKKDLIKNKVFKEELVYSSKNFGVNTMQQEIYNSKIIKDVPDYTWFVGCVPTAIANIVVYWSKNGFPNLLKSNETSDWLIDTLGTMMGTDRGTGESTGGVKYGTYTDRIAPALQIYWNNRGYSSLDFEYSEYEKIKFDTIKRELDSGRPYGISITKHNLYKDHYLTGIGYEELIIPDLNEIYQTLIVHDTWDTTPEDVYLDYNELINAIDSYLLINPYIFKDVPKGYWAYDQIMYMVGNKIMTGYGNGYFGAQDNMTREQLAAFLYRYLKPIDTNENPYVDIHDSPFKKEITALTKRGIFSVNSEKKFNPKNTATRAEIAAVLTKAFDLKVKANYEFNDMKGHWANESVKALYSNGIANGIGNKNFGPSANVTREQMAMFLYKAINLDPNYIPTPI</sequence>
<dbReference type="PANTHER" id="PTHR43308">
    <property type="entry name" value="OUTER MEMBRANE PROTEIN ALPHA-RELATED"/>
    <property type="match status" value="1"/>
</dbReference>
<feature type="domain" description="SLH" evidence="2">
    <location>
        <begin position="481"/>
        <end position="544"/>
    </location>
</feature>
<keyword evidence="1" id="KW-0732">Signal</keyword>
<dbReference type="InterPro" id="IPR039564">
    <property type="entry name" value="Peptidase_C39-like"/>
</dbReference>
<name>A0A9W3JGK7_BACTU</name>
<dbReference type="PROSITE" id="PS51272">
    <property type="entry name" value="SLH"/>
    <property type="match status" value="2"/>
</dbReference>
<gene>
    <name evidence="3" type="ORF">BTG_32033</name>
</gene>
<dbReference type="SUPFAM" id="SSF54001">
    <property type="entry name" value="Cysteine proteinases"/>
    <property type="match status" value="1"/>
</dbReference>
<geneLocation type="plasmid" evidence="3 4">
    <name>p02</name>
</geneLocation>
<dbReference type="Proteomes" id="UP000005259">
    <property type="component" value="Plasmid p02"/>
</dbReference>
<organism evidence="3 4">
    <name type="scientific">Bacillus thuringiensis HD-771</name>
    <dbReference type="NCBI Taxonomy" id="1218175"/>
    <lineage>
        <taxon>Bacteria</taxon>
        <taxon>Bacillati</taxon>
        <taxon>Bacillota</taxon>
        <taxon>Bacilli</taxon>
        <taxon>Bacillales</taxon>
        <taxon>Bacillaceae</taxon>
        <taxon>Bacillus</taxon>
        <taxon>Bacillus cereus group</taxon>
    </lineage>
</organism>
<feature type="domain" description="SLH" evidence="2">
    <location>
        <begin position="365"/>
        <end position="428"/>
    </location>
</feature>
<protein>
    <submittedName>
        <fullName evidence="3">S-layer protein</fullName>
    </submittedName>
</protein>
<dbReference type="PANTHER" id="PTHR43308:SF1">
    <property type="entry name" value="OUTER MEMBRANE PROTEIN ALPHA"/>
    <property type="match status" value="1"/>
</dbReference>
<accession>A0A9W3JGK7</accession>
<dbReference type="KEGG" id="bti:BTG_32033"/>
<reference evidence="3 4" key="1">
    <citation type="submission" date="2012-08" db="EMBL/GenBank/DDBJ databases">
        <authorList>
            <person name="Doggett N."/>
            <person name="Teshima H."/>
            <person name="Bruce D."/>
            <person name="Detter J.C."/>
            <person name="Johnson S.L."/>
            <person name="Han C."/>
        </authorList>
    </citation>
    <scope>NUCLEOTIDE SEQUENCE [LARGE SCALE GENOMIC DNA]</scope>
    <source>
        <strain evidence="3 4">HD-771</strain>
        <plasmid evidence="3 4">p02</plasmid>
    </source>
</reference>
<evidence type="ECO:0000256" key="1">
    <source>
        <dbReference type="ARBA" id="ARBA00022729"/>
    </source>
</evidence>
<evidence type="ECO:0000313" key="3">
    <source>
        <dbReference type="EMBL" id="AFQ19743.1"/>
    </source>
</evidence>
<dbReference type="Pfam" id="PF00395">
    <property type="entry name" value="SLH"/>
    <property type="match status" value="3"/>
</dbReference>
<dbReference type="AlphaFoldDB" id="A0A9W3JGK7"/>
<dbReference type="Pfam" id="PF13529">
    <property type="entry name" value="Peptidase_C39_2"/>
    <property type="match status" value="1"/>
</dbReference>
<evidence type="ECO:0000259" key="2">
    <source>
        <dbReference type="PROSITE" id="PS51272"/>
    </source>
</evidence>
<keyword evidence="3" id="KW-0614">Plasmid</keyword>
<proteinExistence type="predicted"/>
<dbReference type="InterPro" id="IPR001119">
    <property type="entry name" value="SLH_dom"/>
</dbReference>
<dbReference type="InterPro" id="IPR038765">
    <property type="entry name" value="Papain-like_cys_pep_sf"/>
</dbReference>
<dbReference type="InterPro" id="IPR051465">
    <property type="entry name" value="Cell_Envelope_Struct_Comp"/>
</dbReference>